<organism evidence="8 9">
    <name type="scientific">Rhodococcus opacus</name>
    <name type="common">Nocardia opaca</name>
    <dbReference type="NCBI Taxonomy" id="37919"/>
    <lineage>
        <taxon>Bacteria</taxon>
        <taxon>Bacillati</taxon>
        <taxon>Actinomycetota</taxon>
        <taxon>Actinomycetes</taxon>
        <taxon>Mycobacteriales</taxon>
        <taxon>Nocardiaceae</taxon>
        <taxon>Rhodococcus</taxon>
    </lineage>
</organism>
<gene>
    <name evidence="8" type="ORF">EP51_31785</name>
</gene>
<dbReference type="AlphaFoldDB" id="A0A076EZZ8"/>
<dbReference type="RefSeq" id="WP_128641487.1">
    <property type="nucleotide sequence ID" value="NZ_CP008947.1"/>
</dbReference>
<comment type="similarity">
    <text evidence="5">Belongs to the NtaA/SnaA/DszA monooxygenase family.</text>
</comment>
<name>A0A076EZZ8_RHOOP</name>
<evidence type="ECO:0000313" key="9">
    <source>
        <dbReference type="Proteomes" id="UP000028488"/>
    </source>
</evidence>
<feature type="binding site" evidence="6">
    <location>
        <position position="58"/>
    </location>
    <ligand>
        <name>FMN</name>
        <dbReference type="ChEBI" id="CHEBI:58210"/>
    </ligand>
</feature>
<keyword evidence="3" id="KW-0560">Oxidoreductase</keyword>
<evidence type="ECO:0000256" key="2">
    <source>
        <dbReference type="ARBA" id="ARBA00022643"/>
    </source>
</evidence>
<dbReference type="InterPro" id="IPR016215">
    <property type="entry name" value="NTA_MOA"/>
</dbReference>
<keyword evidence="1 6" id="KW-0285">Flavoprotein</keyword>
<dbReference type="InterPro" id="IPR011251">
    <property type="entry name" value="Luciferase-like_dom"/>
</dbReference>
<evidence type="ECO:0000259" key="7">
    <source>
        <dbReference type="Pfam" id="PF00296"/>
    </source>
</evidence>
<dbReference type="SUPFAM" id="SSF51679">
    <property type="entry name" value="Bacterial luciferase-like"/>
    <property type="match status" value="1"/>
</dbReference>
<dbReference type="Pfam" id="PF00296">
    <property type="entry name" value="Bac_luciferase"/>
    <property type="match status" value="1"/>
</dbReference>
<accession>A0A076EZZ8</accession>
<evidence type="ECO:0000313" key="8">
    <source>
        <dbReference type="EMBL" id="AII08964.1"/>
    </source>
</evidence>
<evidence type="ECO:0000256" key="4">
    <source>
        <dbReference type="ARBA" id="ARBA00023033"/>
    </source>
</evidence>
<feature type="domain" description="Luciferase-like" evidence="7">
    <location>
        <begin position="34"/>
        <end position="294"/>
    </location>
</feature>
<dbReference type="PANTHER" id="PTHR30011">
    <property type="entry name" value="ALKANESULFONATE MONOOXYGENASE-RELATED"/>
    <property type="match status" value="1"/>
</dbReference>
<keyword evidence="2 6" id="KW-0288">FMN</keyword>
<dbReference type="GO" id="GO:0016705">
    <property type="term" value="F:oxidoreductase activity, acting on paired donors, with incorporation or reduction of molecular oxygen"/>
    <property type="evidence" value="ECO:0007669"/>
    <property type="project" value="InterPro"/>
</dbReference>
<dbReference type="eggNOG" id="COG2141">
    <property type="taxonomic scope" value="Bacteria"/>
</dbReference>
<dbReference type="EMBL" id="CP008947">
    <property type="protein sequence ID" value="AII08964.1"/>
    <property type="molecule type" value="Genomic_DNA"/>
</dbReference>
<dbReference type="Gene3D" id="3.20.20.30">
    <property type="entry name" value="Luciferase-like domain"/>
    <property type="match status" value="1"/>
</dbReference>
<keyword evidence="4" id="KW-0503">Monooxygenase</keyword>
<dbReference type="GO" id="GO:0004497">
    <property type="term" value="F:monooxygenase activity"/>
    <property type="evidence" value="ECO:0007669"/>
    <property type="project" value="UniProtKB-KW"/>
</dbReference>
<dbReference type="InterPro" id="IPR051260">
    <property type="entry name" value="Diverse_substr_monoxygenases"/>
</dbReference>
<protein>
    <submittedName>
        <fullName evidence="8">Oxygenase</fullName>
    </submittedName>
</protein>
<evidence type="ECO:0000256" key="5">
    <source>
        <dbReference type="ARBA" id="ARBA00033748"/>
    </source>
</evidence>
<sequence length="378" mass="40404">MPESHDPLVAVDLYGTGIHPQSWRRQDSRAEDLFTAGYWTGLLGQADSAGVDLAFVGDTFAIATTGHSDQRGQLDAVAIAARAVAATERIGLVPMVTVTHTEPFHVSKAIASLDHASLGRAGWQVDVSAGQAQANLFGRKGAQDAESLWAEAADAIEVVSLLWDSWEDDAEIRDVPTGRFIDRDKLHYIDFEGTHFSVKGPSITPRSPQGQSLIVIGARDEHSTRVAAARADVIRIGAPTVDAARDAADRVRRAAAEAGRDSASLRILLDVEVVIAETADAAERDLAQLENWSGSRYEPASILHRGDAPGLSRLITDVVGTGGVDGVTLRPLALTSGLNEITERVLPLLRPGDRAPDSGVLRERLGFTRPVNHFAGQD</sequence>
<dbReference type="Proteomes" id="UP000028488">
    <property type="component" value="Chromosome"/>
</dbReference>
<dbReference type="PANTHER" id="PTHR30011:SF16">
    <property type="entry name" value="C2H2 FINGER DOMAIN TRANSCRIPTION FACTOR (EUROFUNG)-RELATED"/>
    <property type="match status" value="1"/>
</dbReference>
<reference evidence="8 9" key="1">
    <citation type="submission" date="2014-07" db="EMBL/GenBank/DDBJ databases">
        <title>Genome Sequence of Rhodococcus opacus Strain R7, a Biodegrader of Mono- and Polycyclic Aromatic Hydrocarbons.</title>
        <authorList>
            <person name="Di Gennaro P."/>
            <person name="Zampolli J."/>
            <person name="Presti I."/>
            <person name="Cappelletti M."/>
            <person name="D'Ursi P."/>
            <person name="Orro A."/>
            <person name="Mezzelani A."/>
            <person name="Milanesi L."/>
        </authorList>
    </citation>
    <scope>NUCLEOTIDE SEQUENCE [LARGE SCALE GENOMIC DNA]</scope>
    <source>
        <strain evidence="8 9">R7</strain>
    </source>
</reference>
<dbReference type="InterPro" id="IPR036661">
    <property type="entry name" value="Luciferase-like_sf"/>
</dbReference>
<evidence type="ECO:0000256" key="1">
    <source>
        <dbReference type="ARBA" id="ARBA00022630"/>
    </source>
</evidence>
<proteinExistence type="inferred from homology"/>
<evidence type="ECO:0000256" key="6">
    <source>
        <dbReference type="PIRSR" id="PIRSR000337-1"/>
    </source>
</evidence>
<evidence type="ECO:0000256" key="3">
    <source>
        <dbReference type="ARBA" id="ARBA00023002"/>
    </source>
</evidence>
<dbReference type="PIRSF" id="PIRSF000337">
    <property type="entry name" value="NTA_MOA"/>
    <property type="match status" value="1"/>
</dbReference>